<name>A0A4Z2JCJ4_9TELE</name>
<evidence type="ECO:0000256" key="1">
    <source>
        <dbReference type="SAM" id="MobiDB-lite"/>
    </source>
</evidence>
<protein>
    <submittedName>
        <fullName evidence="3">Uncharacterized protein</fullName>
    </submittedName>
</protein>
<comment type="caution">
    <text evidence="3">The sequence shown here is derived from an EMBL/GenBank/DDBJ whole genome shotgun (WGS) entry which is preliminary data.</text>
</comment>
<evidence type="ECO:0000313" key="4">
    <source>
        <dbReference type="Proteomes" id="UP000314294"/>
    </source>
</evidence>
<sequence length="112" mass="12576">MATSSKESDTTTLFVISRRPPWAPLVWDETSLGLQKTTLAGLEEEEKRFETGHHKSEDTSDSREDEAAVSLLSVVFLLFCLTALGRMLMVSNLKHTHTPHTLNTHILVTKQQ</sequence>
<keyword evidence="4" id="KW-1185">Reference proteome</keyword>
<reference evidence="3 4" key="1">
    <citation type="submission" date="2019-03" db="EMBL/GenBank/DDBJ databases">
        <title>First draft genome of Liparis tanakae, snailfish: a comprehensive survey of snailfish specific genes.</title>
        <authorList>
            <person name="Kim W."/>
            <person name="Song I."/>
            <person name="Jeong J.-H."/>
            <person name="Kim D."/>
            <person name="Kim S."/>
            <person name="Ryu S."/>
            <person name="Song J.Y."/>
            <person name="Lee S.K."/>
        </authorList>
    </citation>
    <scope>NUCLEOTIDE SEQUENCE [LARGE SCALE GENOMIC DNA]</scope>
    <source>
        <tissue evidence="3">Muscle</tissue>
    </source>
</reference>
<dbReference type="AlphaFoldDB" id="A0A4Z2JCJ4"/>
<dbReference type="EMBL" id="SRLO01000008">
    <property type="protein sequence ID" value="TNN87939.1"/>
    <property type="molecule type" value="Genomic_DNA"/>
</dbReference>
<keyword evidence="2" id="KW-0812">Transmembrane</keyword>
<dbReference type="Proteomes" id="UP000314294">
    <property type="component" value="Unassembled WGS sequence"/>
</dbReference>
<gene>
    <name evidence="3" type="ORF">EYF80_001903</name>
</gene>
<evidence type="ECO:0000256" key="2">
    <source>
        <dbReference type="SAM" id="Phobius"/>
    </source>
</evidence>
<organism evidence="3 4">
    <name type="scientific">Liparis tanakae</name>
    <name type="common">Tanaka's snailfish</name>
    <dbReference type="NCBI Taxonomy" id="230148"/>
    <lineage>
        <taxon>Eukaryota</taxon>
        <taxon>Metazoa</taxon>
        <taxon>Chordata</taxon>
        <taxon>Craniata</taxon>
        <taxon>Vertebrata</taxon>
        <taxon>Euteleostomi</taxon>
        <taxon>Actinopterygii</taxon>
        <taxon>Neopterygii</taxon>
        <taxon>Teleostei</taxon>
        <taxon>Neoteleostei</taxon>
        <taxon>Acanthomorphata</taxon>
        <taxon>Eupercaria</taxon>
        <taxon>Perciformes</taxon>
        <taxon>Cottioidei</taxon>
        <taxon>Cottales</taxon>
        <taxon>Liparidae</taxon>
        <taxon>Liparis</taxon>
    </lineage>
</organism>
<keyword evidence="2" id="KW-1133">Transmembrane helix</keyword>
<keyword evidence="2" id="KW-0472">Membrane</keyword>
<feature type="transmembrane region" description="Helical" evidence="2">
    <location>
        <begin position="67"/>
        <end position="85"/>
    </location>
</feature>
<proteinExistence type="predicted"/>
<feature type="compositionally biased region" description="Basic and acidic residues" evidence="1">
    <location>
        <begin position="45"/>
        <end position="63"/>
    </location>
</feature>
<evidence type="ECO:0000313" key="3">
    <source>
        <dbReference type="EMBL" id="TNN87939.1"/>
    </source>
</evidence>
<accession>A0A4Z2JCJ4</accession>
<feature type="region of interest" description="Disordered" evidence="1">
    <location>
        <begin position="43"/>
        <end position="63"/>
    </location>
</feature>